<organism evidence="2 3">
    <name type="scientific">Cephalotrichum gorgonifer</name>
    <dbReference type="NCBI Taxonomy" id="2041049"/>
    <lineage>
        <taxon>Eukaryota</taxon>
        <taxon>Fungi</taxon>
        <taxon>Dikarya</taxon>
        <taxon>Ascomycota</taxon>
        <taxon>Pezizomycotina</taxon>
        <taxon>Sordariomycetes</taxon>
        <taxon>Hypocreomycetidae</taxon>
        <taxon>Microascales</taxon>
        <taxon>Microascaceae</taxon>
        <taxon>Cephalotrichum</taxon>
    </lineage>
</organism>
<comment type="caution">
    <text evidence="2">The sequence shown here is derived from an EMBL/GenBank/DDBJ whole genome shotgun (WGS) entry which is preliminary data.</text>
</comment>
<evidence type="ECO:0000313" key="2">
    <source>
        <dbReference type="EMBL" id="SPO03943.1"/>
    </source>
</evidence>
<feature type="compositionally biased region" description="Polar residues" evidence="1">
    <location>
        <begin position="1"/>
        <end position="16"/>
    </location>
</feature>
<feature type="compositionally biased region" description="Basic and acidic residues" evidence="1">
    <location>
        <begin position="151"/>
        <end position="168"/>
    </location>
</feature>
<evidence type="ECO:0000313" key="3">
    <source>
        <dbReference type="Proteomes" id="UP001187682"/>
    </source>
</evidence>
<proteinExistence type="predicted"/>
<gene>
    <name evidence="2" type="ORF">DNG_06626</name>
</gene>
<evidence type="ECO:0000256" key="1">
    <source>
        <dbReference type="SAM" id="MobiDB-lite"/>
    </source>
</evidence>
<accession>A0AAE8SWQ8</accession>
<feature type="region of interest" description="Disordered" evidence="1">
    <location>
        <begin position="151"/>
        <end position="195"/>
    </location>
</feature>
<feature type="region of interest" description="Disordered" evidence="1">
    <location>
        <begin position="1"/>
        <end position="36"/>
    </location>
</feature>
<sequence>MPTTQPGRQRQNSAAASTRPIASHIRQKSVKSAARQSSHVSDPFLELFLNPSFDPAAYLNASLSPLQHGNATRSKSGKPSIPLSELSSEAQTLATQLNSHTTRLSNTLTQLTDDILRSGSRLAYEVELLRGETLGFGETLHETLRGDIEKFIPDGIQKDDDATEDRAPKPQPTSTTDEASKGDVASPDGSPNDPEFVKQLRVLTTVRSRLDTVIKTFGEAMDFVFPPSELSVSSSFLSVSAPEPGVEQRSSEEKGQQVLKALREEVSKLLADEEDPVRGIEEAARRVEELKELSVVWKGTAEEKGRAKFIESLAKAVEDAHKELLKKVDPGVRSAEGKGGAVDNDSSEPGVYAGGYGLISQLQRIRDGL</sequence>
<name>A0AAE8SWQ8_9PEZI</name>
<keyword evidence="3" id="KW-1185">Reference proteome</keyword>
<reference evidence="2" key="1">
    <citation type="submission" date="2018-03" db="EMBL/GenBank/DDBJ databases">
        <authorList>
            <person name="Guldener U."/>
        </authorList>
    </citation>
    <scope>NUCLEOTIDE SEQUENCE</scope>
</reference>
<dbReference type="EMBL" id="ONZQ02000009">
    <property type="protein sequence ID" value="SPO03943.1"/>
    <property type="molecule type" value="Genomic_DNA"/>
</dbReference>
<dbReference type="Proteomes" id="UP001187682">
    <property type="component" value="Unassembled WGS sequence"/>
</dbReference>
<protein>
    <submittedName>
        <fullName evidence="2">Uncharacterized protein</fullName>
    </submittedName>
</protein>
<dbReference type="Gene3D" id="6.10.250.2790">
    <property type="match status" value="1"/>
</dbReference>
<dbReference type="AlphaFoldDB" id="A0AAE8SWQ8"/>